<dbReference type="Proteomes" id="UP001066276">
    <property type="component" value="Chromosome 8"/>
</dbReference>
<comment type="caution">
    <text evidence="2">The sequence shown here is derived from an EMBL/GenBank/DDBJ whole genome shotgun (WGS) entry which is preliminary data.</text>
</comment>
<proteinExistence type="predicted"/>
<protein>
    <submittedName>
        <fullName evidence="2">Uncharacterized protein</fullName>
    </submittedName>
</protein>
<evidence type="ECO:0000313" key="3">
    <source>
        <dbReference type="Proteomes" id="UP001066276"/>
    </source>
</evidence>
<evidence type="ECO:0000256" key="1">
    <source>
        <dbReference type="SAM" id="MobiDB-lite"/>
    </source>
</evidence>
<gene>
    <name evidence="2" type="ORF">NDU88_005907</name>
</gene>
<reference evidence="2" key="1">
    <citation type="journal article" date="2022" name="bioRxiv">
        <title>Sequencing and chromosome-scale assembly of the giantPleurodeles waltlgenome.</title>
        <authorList>
            <person name="Brown T."/>
            <person name="Elewa A."/>
            <person name="Iarovenko S."/>
            <person name="Subramanian E."/>
            <person name="Araus A.J."/>
            <person name="Petzold A."/>
            <person name="Susuki M."/>
            <person name="Suzuki K.-i.T."/>
            <person name="Hayashi T."/>
            <person name="Toyoda A."/>
            <person name="Oliveira C."/>
            <person name="Osipova E."/>
            <person name="Leigh N.D."/>
            <person name="Simon A."/>
            <person name="Yun M.H."/>
        </authorList>
    </citation>
    <scope>NUCLEOTIDE SEQUENCE</scope>
    <source>
        <strain evidence="2">20211129_DDA</strain>
        <tissue evidence="2">Liver</tissue>
    </source>
</reference>
<sequence length="158" mass="16463">MGTLRSRAPASLASSELSFSLRLVGRRRRAGRIPQLQGPPTSEDKREGLLALDLPVGGEIRCECRTGGVAGPVPEAPGVTAAAGRSFNRATPRAYVQFWARPGRVGAPRSVAASVSRGPQVRFGGLPRVQRLGSTPRGRGAGAAASAPPSTSRGEEQR</sequence>
<evidence type="ECO:0000313" key="2">
    <source>
        <dbReference type="EMBL" id="KAJ1117710.1"/>
    </source>
</evidence>
<dbReference type="AlphaFoldDB" id="A0AAV7NXV9"/>
<feature type="region of interest" description="Disordered" evidence="1">
    <location>
        <begin position="106"/>
        <end position="158"/>
    </location>
</feature>
<name>A0AAV7NXV9_PLEWA</name>
<accession>A0AAV7NXV9</accession>
<keyword evidence="3" id="KW-1185">Reference proteome</keyword>
<dbReference type="EMBL" id="JANPWB010000012">
    <property type="protein sequence ID" value="KAJ1117710.1"/>
    <property type="molecule type" value="Genomic_DNA"/>
</dbReference>
<feature type="compositionally biased region" description="Low complexity" evidence="1">
    <location>
        <begin position="133"/>
        <end position="152"/>
    </location>
</feature>
<organism evidence="2 3">
    <name type="scientific">Pleurodeles waltl</name>
    <name type="common">Iberian ribbed newt</name>
    <dbReference type="NCBI Taxonomy" id="8319"/>
    <lineage>
        <taxon>Eukaryota</taxon>
        <taxon>Metazoa</taxon>
        <taxon>Chordata</taxon>
        <taxon>Craniata</taxon>
        <taxon>Vertebrata</taxon>
        <taxon>Euteleostomi</taxon>
        <taxon>Amphibia</taxon>
        <taxon>Batrachia</taxon>
        <taxon>Caudata</taxon>
        <taxon>Salamandroidea</taxon>
        <taxon>Salamandridae</taxon>
        <taxon>Pleurodelinae</taxon>
        <taxon>Pleurodeles</taxon>
    </lineage>
</organism>